<evidence type="ECO:0000256" key="3">
    <source>
        <dbReference type="ARBA" id="ARBA00022806"/>
    </source>
</evidence>
<accession>A0AA43RI56</accession>
<dbReference type="InterPro" id="IPR027417">
    <property type="entry name" value="P-loop_NTPase"/>
</dbReference>
<feature type="binding site" evidence="9">
    <location>
        <begin position="25"/>
        <end position="32"/>
    </location>
    <ligand>
        <name>ATP</name>
        <dbReference type="ChEBI" id="CHEBI:30616"/>
    </ligand>
</feature>
<dbReference type="GO" id="GO:0005829">
    <property type="term" value="C:cytosol"/>
    <property type="evidence" value="ECO:0007669"/>
    <property type="project" value="TreeGrafter"/>
</dbReference>
<keyword evidence="1 9" id="KW-0547">Nucleotide-binding</keyword>
<evidence type="ECO:0000313" key="13">
    <source>
        <dbReference type="Proteomes" id="UP001168575"/>
    </source>
</evidence>
<reference evidence="12" key="1">
    <citation type="submission" date="2023-07" db="EMBL/GenBank/DDBJ databases">
        <title>Between Cages and Wild: Unraveling the Impact of Captivity on Animal Microbiomes and Antimicrobial Resistance.</title>
        <authorList>
            <person name="Schmartz G.P."/>
            <person name="Rehner J."/>
            <person name="Schuff M.J."/>
            <person name="Becker S.L."/>
            <person name="Kravczyk M."/>
            <person name="Gurevich A."/>
            <person name="Francke R."/>
            <person name="Mueller R."/>
            <person name="Keller V."/>
            <person name="Keller A."/>
        </authorList>
    </citation>
    <scope>NUCLEOTIDE SEQUENCE</scope>
    <source>
        <strain evidence="12">S12M_St_49</strain>
    </source>
</reference>
<dbReference type="PANTHER" id="PTHR11070:SF48">
    <property type="entry name" value="ATP-DEPENDENT HELICASE_NUCLEASE SUBUNIT A"/>
    <property type="match status" value="1"/>
</dbReference>
<dbReference type="InterPro" id="IPR014016">
    <property type="entry name" value="UvrD-like_ATP-bd"/>
</dbReference>
<dbReference type="CDD" id="cd17932">
    <property type="entry name" value="DEXQc_UvrD"/>
    <property type="match status" value="1"/>
</dbReference>
<dbReference type="Gene3D" id="3.40.50.300">
    <property type="entry name" value="P-loop containing nucleotide triphosphate hydrolases"/>
    <property type="match status" value="4"/>
</dbReference>
<dbReference type="EMBL" id="JAUMVS010000107">
    <property type="protein sequence ID" value="MDO4842170.1"/>
    <property type="molecule type" value="Genomic_DNA"/>
</dbReference>
<evidence type="ECO:0000256" key="7">
    <source>
        <dbReference type="ARBA" id="ARBA00034808"/>
    </source>
</evidence>
<evidence type="ECO:0000259" key="11">
    <source>
        <dbReference type="PROSITE" id="PS51217"/>
    </source>
</evidence>
<keyword evidence="2 9" id="KW-0378">Hydrolase</keyword>
<dbReference type="GO" id="GO:0000725">
    <property type="term" value="P:recombinational repair"/>
    <property type="evidence" value="ECO:0007669"/>
    <property type="project" value="TreeGrafter"/>
</dbReference>
<dbReference type="PROSITE" id="PS51198">
    <property type="entry name" value="UVRD_HELICASE_ATP_BIND"/>
    <property type="match status" value="1"/>
</dbReference>
<feature type="domain" description="UvrD-like helicase C-terminal" evidence="11">
    <location>
        <begin position="437"/>
        <end position="734"/>
    </location>
</feature>
<organism evidence="12 13">
    <name type="scientific">Phoenicibacter congonensis</name>
    <dbReference type="NCBI Taxonomy" id="1944646"/>
    <lineage>
        <taxon>Bacteria</taxon>
        <taxon>Bacillati</taxon>
        <taxon>Actinomycetota</taxon>
        <taxon>Coriobacteriia</taxon>
        <taxon>Eggerthellales</taxon>
        <taxon>Eggerthellaceae</taxon>
        <taxon>Phoenicibacter</taxon>
    </lineage>
</organism>
<dbReference type="GO" id="GO:0005524">
    <property type="term" value="F:ATP binding"/>
    <property type="evidence" value="ECO:0007669"/>
    <property type="project" value="UniProtKB-UniRule"/>
</dbReference>
<evidence type="ECO:0000256" key="9">
    <source>
        <dbReference type="PROSITE-ProRule" id="PRU00560"/>
    </source>
</evidence>
<evidence type="ECO:0000256" key="8">
    <source>
        <dbReference type="ARBA" id="ARBA00048988"/>
    </source>
</evidence>
<keyword evidence="5" id="KW-0413">Isomerase</keyword>
<evidence type="ECO:0000256" key="4">
    <source>
        <dbReference type="ARBA" id="ARBA00022840"/>
    </source>
</evidence>
<protein>
    <recommendedName>
        <fullName evidence="7">DNA 3'-5' helicase</fullName>
        <ecNumber evidence="7">5.6.2.4</ecNumber>
    </recommendedName>
</protein>
<keyword evidence="13" id="KW-1185">Reference proteome</keyword>
<evidence type="ECO:0000313" key="12">
    <source>
        <dbReference type="EMBL" id="MDO4842170.1"/>
    </source>
</evidence>
<dbReference type="Gene3D" id="1.10.486.10">
    <property type="entry name" value="PCRA, domain 4"/>
    <property type="match status" value="1"/>
</dbReference>
<dbReference type="AlphaFoldDB" id="A0AA43RI56"/>
<evidence type="ECO:0000256" key="5">
    <source>
        <dbReference type="ARBA" id="ARBA00023235"/>
    </source>
</evidence>
<comment type="catalytic activity">
    <reaction evidence="6">
        <text>Couples ATP hydrolysis with the unwinding of duplex DNA by translocating in the 3'-5' direction.</text>
        <dbReference type="EC" id="5.6.2.4"/>
    </reaction>
</comment>
<dbReference type="Proteomes" id="UP001168575">
    <property type="component" value="Unassembled WGS sequence"/>
</dbReference>
<dbReference type="InterPro" id="IPR014017">
    <property type="entry name" value="DNA_helicase_UvrD-like_C"/>
</dbReference>
<dbReference type="Pfam" id="PF00580">
    <property type="entry name" value="UvrD-helicase"/>
    <property type="match status" value="1"/>
</dbReference>
<keyword evidence="4 9" id="KW-0067">ATP-binding</keyword>
<dbReference type="PANTHER" id="PTHR11070">
    <property type="entry name" value="UVRD / RECB / PCRA DNA HELICASE FAMILY MEMBER"/>
    <property type="match status" value="1"/>
</dbReference>
<comment type="caution">
    <text evidence="12">The sequence shown here is derived from an EMBL/GenBank/DDBJ whole genome shotgun (WGS) entry which is preliminary data.</text>
</comment>
<comment type="catalytic activity">
    <reaction evidence="8">
        <text>ATP + H2O = ADP + phosphate + H(+)</text>
        <dbReference type="Rhea" id="RHEA:13065"/>
        <dbReference type="ChEBI" id="CHEBI:15377"/>
        <dbReference type="ChEBI" id="CHEBI:15378"/>
        <dbReference type="ChEBI" id="CHEBI:30616"/>
        <dbReference type="ChEBI" id="CHEBI:43474"/>
        <dbReference type="ChEBI" id="CHEBI:456216"/>
        <dbReference type="EC" id="5.6.2.4"/>
    </reaction>
</comment>
<dbReference type="InterPro" id="IPR000212">
    <property type="entry name" value="DNA_helicase_UvrD/REP"/>
</dbReference>
<feature type="non-terminal residue" evidence="12">
    <location>
        <position position="892"/>
    </location>
</feature>
<evidence type="ECO:0000256" key="1">
    <source>
        <dbReference type="ARBA" id="ARBA00022741"/>
    </source>
</evidence>
<evidence type="ECO:0000256" key="2">
    <source>
        <dbReference type="ARBA" id="ARBA00022801"/>
    </source>
</evidence>
<sequence length="892" mass="97095">MDLSTLTPQQRACVEHVNGPLLVSAGAGSGKTFMLTQRIAYALLSPELSGVTDIDQVLAITFTEAAAAEIKARVRNKLREEGMAGQALKVDACWISTIHGMCSRILHENALELGLDPQFGLIGDIEQARLLSQCMDEVLRASSGQFDALFDEYGKDKAARMVLDLLAQASNVRGELESLVVAPCMDPHEIARDMYDAIIAVDATARQDVNTKGKQGTIAPKIRDMAEGEFGWRTFERLDAQGALTYQELLTAIAGIPTDLYRGSKEPFATAVALFRQTVIRLRRECEMGLADAARSSLMGMAREVHRLYEQRKAALGVLDQDDLIHKTLDAFENAPEVESRYRDKFRLIMVDEFQDTSELQIALISHLTHGDQRLCTVGDTQQSIYRFRGADVGTYLAHKRHMRELETDAGGLACELDRNFRSHGDIIRFVNKLFSQERVFGSDEFIKLGFDEKHAENPRNVFPDVARIEVIAHSSEHGKGVSSADRVPFEAEAIAERFCALHETRSANCRWADMVILLGRMTNAEVYAQALRRRGAPCTITGGSGFKDTPEALLVASLCSALTNPLNSEALGDVLASDMFGLGSDELLALATSPEGHRRDFWGGMAACVSGEPDFWGAPFSARAKLAASVLLHAASNLGTGTLSSMLDEIAVESGYLTRLQAQGPQGMAQAANFFKALRMVEDAESSNPSEGPAQVCTRYLQAIDGGVKERPGSLNTDEQDAVRILTIHSSKGLEYPIVALADFNRSAEGPNSNLALECTCGHVYVSLTPGSSKPELKDPPKLSEPMIARLAEANALEEPASLGDEDLTAGSFHEALKARRDTEELAEGRRKFYVGATRPREALIIAVNFTATKGSTSKDDCINDLRASLFGEDGAWHSAPKGIDYSGTTP</sequence>
<dbReference type="GO" id="GO:0033202">
    <property type="term" value="C:DNA helicase complex"/>
    <property type="evidence" value="ECO:0007669"/>
    <property type="project" value="TreeGrafter"/>
</dbReference>
<dbReference type="PROSITE" id="PS51217">
    <property type="entry name" value="UVRD_HELICASE_CTER"/>
    <property type="match status" value="1"/>
</dbReference>
<feature type="domain" description="UvrD-like helicase ATP-binding" evidence="10">
    <location>
        <begin position="4"/>
        <end position="424"/>
    </location>
</feature>
<keyword evidence="3 9" id="KW-0347">Helicase</keyword>
<proteinExistence type="predicted"/>
<dbReference type="GO" id="GO:0016787">
    <property type="term" value="F:hydrolase activity"/>
    <property type="evidence" value="ECO:0007669"/>
    <property type="project" value="UniProtKB-UniRule"/>
</dbReference>
<evidence type="ECO:0000256" key="6">
    <source>
        <dbReference type="ARBA" id="ARBA00034617"/>
    </source>
</evidence>
<dbReference type="SUPFAM" id="SSF52540">
    <property type="entry name" value="P-loop containing nucleoside triphosphate hydrolases"/>
    <property type="match status" value="1"/>
</dbReference>
<dbReference type="GO" id="GO:0043138">
    <property type="term" value="F:3'-5' DNA helicase activity"/>
    <property type="evidence" value="ECO:0007669"/>
    <property type="project" value="UniProtKB-EC"/>
</dbReference>
<name>A0AA43RI56_9ACTN</name>
<dbReference type="EC" id="5.6.2.4" evidence="7"/>
<evidence type="ECO:0000259" key="10">
    <source>
        <dbReference type="PROSITE" id="PS51198"/>
    </source>
</evidence>
<dbReference type="GO" id="GO:0003677">
    <property type="term" value="F:DNA binding"/>
    <property type="evidence" value="ECO:0007669"/>
    <property type="project" value="InterPro"/>
</dbReference>
<gene>
    <name evidence="12" type="ORF">Q3982_05785</name>
</gene>
<dbReference type="Pfam" id="PF13361">
    <property type="entry name" value="UvrD_C"/>
    <property type="match status" value="1"/>
</dbReference>